<evidence type="ECO:0000256" key="3">
    <source>
        <dbReference type="ARBA" id="ARBA00023080"/>
    </source>
</evidence>
<comment type="cofactor">
    <cofactor evidence="5">
        <name>Mg(2+)</name>
        <dbReference type="ChEBI" id="CHEBI:18420"/>
    </cofactor>
</comment>
<name>A0ABV2HH17_9HYPH</name>
<dbReference type="Proteomes" id="UP001549086">
    <property type="component" value="Unassembled WGS sequence"/>
</dbReference>
<feature type="binding site" evidence="5">
    <location>
        <begin position="109"/>
        <end position="111"/>
    </location>
    <ligand>
        <name>substrate</name>
    </ligand>
</feature>
<dbReference type="Gene3D" id="2.70.40.10">
    <property type="match status" value="1"/>
</dbReference>
<dbReference type="PANTHER" id="PTHR11241:SF0">
    <property type="entry name" value="DEOXYURIDINE 5'-TRIPHOSPHATE NUCLEOTIDOHYDROLASE"/>
    <property type="match status" value="1"/>
</dbReference>
<organism evidence="8 9">
    <name type="scientific">Bartonella silvatica</name>
    <dbReference type="NCBI Taxonomy" id="357760"/>
    <lineage>
        <taxon>Bacteria</taxon>
        <taxon>Pseudomonadati</taxon>
        <taxon>Pseudomonadota</taxon>
        <taxon>Alphaproteobacteria</taxon>
        <taxon>Hyphomicrobiales</taxon>
        <taxon>Bartonellaceae</taxon>
        <taxon>Bartonella</taxon>
    </lineage>
</organism>
<dbReference type="EC" id="3.6.1.23" evidence="5"/>
<dbReference type="NCBIfam" id="NF001862">
    <property type="entry name" value="PRK00601.1"/>
    <property type="match status" value="1"/>
</dbReference>
<keyword evidence="9" id="KW-1185">Reference proteome</keyword>
<accession>A0ABV2HH17</accession>
<evidence type="ECO:0000313" key="8">
    <source>
        <dbReference type="EMBL" id="MET3589855.1"/>
    </source>
</evidence>
<dbReference type="InterPro" id="IPR036157">
    <property type="entry name" value="dUTPase-like_sf"/>
</dbReference>
<dbReference type="InterPro" id="IPR029054">
    <property type="entry name" value="dUTPase-like"/>
</dbReference>
<dbReference type="InterPro" id="IPR008181">
    <property type="entry name" value="dUTPase"/>
</dbReference>
<evidence type="ECO:0000256" key="6">
    <source>
        <dbReference type="SAM" id="MobiDB-lite"/>
    </source>
</evidence>
<reference evidence="8 9" key="1">
    <citation type="submission" date="2024-06" db="EMBL/GenBank/DDBJ databases">
        <title>Genomic Encyclopedia of Type Strains, Phase IV (KMG-IV): sequencing the most valuable type-strain genomes for metagenomic binning, comparative biology and taxonomic classification.</title>
        <authorList>
            <person name="Goeker M."/>
        </authorList>
    </citation>
    <scope>NUCLEOTIDE SEQUENCE [LARGE SCALE GENOMIC DNA]</scope>
    <source>
        <strain evidence="8 9">DSM 23649</strain>
    </source>
</reference>
<evidence type="ECO:0000256" key="2">
    <source>
        <dbReference type="ARBA" id="ARBA00022801"/>
    </source>
</evidence>
<dbReference type="HAMAP" id="MF_00116">
    <property type="entry name" value="dUTPase_bact"/>
    <property type="match status" value="1"/>
</dbReference>
<keyword evidence="2 5" id="KW-0378">Hydrolase</keyword>
<feature type="binding site" evidence="5">
    <location>
        <begin position="92"/>
        <end position="94"/>
    </location>
    <ligand>
        <name>substrate</name>
    </ligand>
</feature>
<evidence type="ECO:0000313" key="9">
    <source>
        <dbReference type="Proteomes" id="UP001549086"/>
    </source>
</evidence>
<evidence type="ECO:0000256" key="4">
    <source>
        <dbReference type="ARBA" id="ARBA00047686"/>
    </source>
</evidence>
<dbReference type="Pfam" id="PF00692">
    <property type="entry name" value="dUTPase"/>
    <property type="match status" value="1"/>
</dbReference>
<dbReference type="NCBIfam" id="TIGR00576">
    <property type="entry name" value="dut"/>
    <property type="match status" value="1"/>
</dbReference>
<evidence type="ECO:0000256" key="1">
    <source>
        <dbReference type="ARBA" id="ARBA00006581"/>
    </source>
</evidence>
<keyword evidence="5" id="KW-0479">Metal-binding</keyword>
<comment type="catalytic activity">
    <reaction evidence="4 5">
        <text>dUTP + H2O = dUMP + diphosphate + H(+)</text>
        <dbReference type="Rhea" id="RHEA:10248"/>
        <dbReference type="ChEBI" id="CHEBI:15377"/>
        <dbReference type="ChEBI" id="CHEBI:15378"/>
        <dbReference type="ChEBI" id="CHEBI:33019"/>
        <dbReference type="ChEBI" id="CHEBI:61555"/>
        <dbReference type="ChEBI" id="CHEBI:246422"/>
        <dbReference type="EC" id="3.6.1.23"/>
    </reaction>
</comment>
<dbReference type="InterPro" id="IPR033704">
    <property type="entry name" value="dUTPase_trimeric"/>
</dbReference>
<feature type="binding site" evidence="5">
    <location>
        <position position="105"/>
    </location>
    <ligand>
        <name>substrate</name>
    </ligand>
</feature>
<comment type="pathway">
    <text evidence="5">Pyrimidine metabolism; dUMP biosynthesis; dUMP from dCTP (dUTP route): step 2/2.</text>
</comment>
<comment type="function">
    <text evidence="5">This enzyme is involved in nucleotide metabolism: it produces dUMP, the immediate precursor of thymidine nucleotides and it decreases the intracellular concentration of dUTP so that uracil cannot be incorporated into DNA.</text>
</comment>
<comment type="caution">
    <text evidence="5">Lacks conserved residue(s) required for the propagation of feature annotation.</text>
</comment>
<dbReference type="PANTHER" id="PTHR11241">
    <property type="entry name" value="DEOXYURIDINE 5'-TRIPHOSPHATE NUCLEOTIDOHYDROLASE"/>
    <property type="match status" value="1"/>
</dbReference>
<keyword evidence="5" id="KW-0460">Magnesium</keyword>
<evidence type="ECO:0000256" key="5">
    <source>
        <dbReference type="HAMAP-Rule" id="MF_00116"/>
    </source>
</evidence>
<dbReference type="CDD" id="cd07557">
    <property type="entry name" value="trimeric_dUTPase"/>
    <property type="match status" value="1"/>
</dbReference>
<dbReference type="SUPFAM" id="SSF51283">
    <property type="entry name" value="dUTPase-like"/>
    <property type="match status" value="1"/>
</dbReference>
<comment type="similarity">
    <text evidence="1 5">Belongs to the dUTPase family.</text>
</comment>
<dbReference type="GO" id="GO:0004170">
    <property type="term" value="F:dUTP diphosphatase activity"/>
    <property type="evidence" value="ECO:0007669"/>
    <property type="project" value="UniProtKB-EC"/>
</dbReference>
<dbReference type="RefSeq" id="WP_354189748.1">
    <property type="nucleotide sequence ID" value="NZ_JBEPLI010000008.1"/>
</dbReference>
<feature type="domain" description="dUTPase-like" evidence="7">
    <location>
        <begin position="39"/>
        <end position="177"/>
    </location>
</feature>
<feature type="region of interest" description="Disordered" evidence="6">
    <location>
        <begin position="160"/>
        <end position="179"/>
    </location>
</feature>
<gene>
    <name evidence="5" type="primary">dut</name>
    <name evidence="8" type="ORF">ABID23_000943</name>
</gene>
<dbReference type="EMBL" id="JBEPLI010000008">
    <property type="protein sequence ID" value="MET3589855.1"/>
    <property type="molecule type" value="Genomic_DNA"/>
</dbReference>
<keyword evidence="3 5" id="KW-0546">Nucleotide metabolism</keyword>
<feature type="region of interest" description="Disordered" evidence="6">
    <location>
        <begin position="1"/>
        <end position="24"/>
    </location>
</feature>
<evidence type="ECO:0000259" key="7">
    <source>
        <dbReference type="Pfam" id="PF00692"/>
    </source>
</evidence>
<proteinExistence type="inferred from homology"/>
<comment type="caution">
    <text evidence="8">The sequence shown here is derived from an EMBL/GenBank/DDBJ whole genome shotgun (WGS) entry which is preliminary data.</text>
</comment>
<sequence>MPHNQTNAQNTQETPSSSPRSSQQVTLSIQRLAHAEGLELPHYATAGSAGLDLRAALGEEETLTLAPGERALIPTGLVFHLSPGFEAQIRPRSGLALKHGITCLNTPGTIDSDYRGEVKVLLINCGEESFSIQRGMRIAQTVIAPVIQVHVCAIEPDQNEIQNHAGDRGTRGFGSTGHN</sequence>
<protein>
    <recommendedName>
        <fullName evidence="5">Deoxyuridine 5'-triphosphate nucleotidohydrolase</fullName>
        <shortName evidence="5">dUTPase</shortName>
        <ecNumber evidence="5">3.6.1.23</ecNumber>
    </recommendedName>
    <alternativeName>
        <fullName evidence="5">dUTP pyrophosphatase</fullName>
    </alternativeName>
</protein>